<evidence type="ECO:0000313" key="3">
    <source>
        <dbReference type="Proteomes" id="UP001179952"/>
    </source>
</evidence>
<reference evidence="2" key="1">
    <citation type="journal article" date="2023" name="Nat. Commun.">
        <title>Diploid and tetraploid genomes of Acorus and the evolution of monocots.</title>
        <authorList>
            <person name="Ma L."/>
            <person name="Liu K.W."/>
            <person name="Li Z."/>
            <person name="Hsiao Y.Y."/>
            <person name="Qi Y."/>
            <person name="Fu T."/>
            <person name="Tang G.D."/>
            <person name="Zhang D."/>
            <person name="Sun W.H."/>
            <person name="Liu D.K."/>
            <person name="Li Y."/>
            <person name="Chen G.Z."/>
            <person name="Liu X.D."/>
            <person name="Liao X.Y."/>
            <person name="Jiang Y.T."/>
            <person name="Yu X."/>
            <person name="Hao Y."/>
            <person name="Huang J."/>
            <person name="Zhao X.W."/>
            <person name="Ke S."/>
            <person name="Chen Y.Y."/>
            <person name="Wu W.L."/>
            <person name="Hsu J.L."/>
            <person name="Lin Y.F."/>
            <person name="Huang M.D."/>
            <person name="Li C.Y."/>
            <person name="Huang L."/>
            <person name="Wang Z.W."/>
            <person name="Zhao X."/>
            <person name="Zhong W.Y."/>
            <person name="Peng D.H."/>
            <person name="Ahmad S."/>
            <person name="Lan S."/>
            <person name="Zhang J.S."/>
            <person name="Tsai W.C."/>
            <person name="Van de Peer Y."/>
            <person name="Liu Z.J."/>
        </authorList>
    </citation>
    <scope>NUCLEOTIDE SEQUENCE</scope>
    <source>
        <strain evidence="2">SCP</strain>
    </source>
</reference>
<feature type="compositionally biased region" description="Polar residues" evidence="1">
    <location>
        <begin position="24"/>
        <end position="39"/>
    </location>
</feature>
<name>A0AAV9AB38_ACOGR</name>
<feature type="compositionally biased region" description="Basic and acidic residues" evidence="1">
    <location>
        <begin position="91"/>
        <end position="117"/>
    </location>
</feature>
<protein>
    <submittedName>
        <fullName evidence="2">Uncharacterized protein</fullName>
    </submittedName>
</protein>
<keyword evidence="3" id="KW-1185">Reference proteome</keyword>
<comment type="caution">
    <text evidence="2">The sequence shown here is derived from an EMBL/GenBank/DDBJ whole genome shotgun (WGS) entry which is preliminary data.</text>
</comment>
<feature type="region of interest" description="Disordered" evidence="1">
    <location>
        <begin position="14"/>
        <end position="40"/>
    </location>
</feature>
<dbReference type="AlphaFoldDB" id="A0AAV9AB38"/>
<sequence>MKIAEIERRRLQMEEERKKKNRGITASNRPNQVAPQSQKRISELERLRLRLEEQKQSLGIDDVEVPLQEITESNRPIQAPPRTQRLMEIADPERLKLQLEDERKKNQSSNKKKEEQKPSSLKLNYTEIIDMWSDRGSIYIDGVGPQTVPVYETASVGADDVSFSFLSLLSFFFSF</sequence>
<evidence type="ECO:0000313" key="2">
    <source>
        <dbReference type="EMBL" id="KAK1261160.1"/>
    </source>
</evidence>
<feature type="region of interest" description="Disordered" evidence="1">
    <location>
        <begin position="69"/>
        <end position="119"/>
    </location>
</feature>
<proteinExistence type="predicted"/>
<gene>
    <name evidence="2" type="ORF">QJS04_geneDACA021967</name>
</gene>
<reference evidence="2" key="2">
    <citation type="submission" date="2023-06" db="EMBL/GenBank/DDBJ databases">
        <authorList>
            <person name="Ma L."/>
            <person name="Liu K.-W."/>
            <person name="Li Z."/>
            <person name="Hsiao Y.-Y."/>
            <person name="Qi Y."/>
            <person name="Fu T."/>
            <person name="Tang G."/>
            <person name="Zhang D."/>
            <person name="Sun W.-H."/>
            <person name="Liu D.-K."/>
            <person name="Li Y."/>
            <person name="Chen G.-Z."/>
            <person name="Liu X.-D."/>
            <person name="Liao X.-Y."/>
            <person name="Jiang Y.-T."/>
            <person name="Yu X."/>
            <person name="Hao Y."/>
            <person name="Huang J."/>
            <person name="Zhao X.-W."/>
            <person name="Ke S."/>
            <person name="Chen Y.-Y."/>
            <person name="Wu W.-L."/>
            <person name="Hsu J.-L."/>
            <person name="Lin Y.-F."/>
            <person name="Huang M.-D."/>
            <person name="Li C.-Y."/>
            <person name="Huang L."/>
            <person name="Wang Z.-W."/>
            <person name="Zhao X."/>
            <person name="Zhong W.-Y."/>
            <person name="Peng D.-H."/>
            <person name="Ahmad S."/>
            <person name="Lan S."/>
            <person name="Zhang J.-S."/>
            <person name="Tsai W.-C."/>
            <person name="Van De Peer Y."/>
            <person name="Liu Z.-J."/>
        </authorList>
    </citation>
    <scope>NUCLEOTIDE SEQUENCE</scope>
    <source>
        <strain evidence="2">SCP</strain>
        <tissue evidence="2">Leaves</tissue>
    </source>
</reference>
<accession>A0AAV9AB38</accession>
<evidence type="ECO:0000256" key="1">
    <source>
        <dbReference type="SAM" id="MobiDB-lite"/>
    </source>
</evidence>
<dbReference type="EMBL" id="JAUJYN010000011">
    <property type="protein sequence ID" value="KAK1261160.1"/>
    <property type="molecule type" value="Genomic_DNA"/>
</dbReference>
<dbReference type="Proteomes" id="UP001179952">
    <property type="component" value="Unassembled WGS sequence"/>
</dbReference>
<organism evidence="2 3">
    <name type="scientific">Acorus gramineus</name>
    <name type="common">Dwarf sweet flag</name>
    <dbReference type="NCBI Taxonomy" id="55184"/>
    <lineage>
        <taxon>Eukaryota</taxon>
        <taxon>Viridiplantae</taxon>
        <taxon>Streptophyta</taxon>
        <taxon>Embryophyta</taxon>
        <taxon>Tracheophyta</taxon>
        <taxon>Spermatophyta</taxon>
        <taxon>Magnoliopsida</taxon>
        <taxon>Liliopsida</taxon>
        <taxon>Acoraceae</taxon>
        <taxon>Acorus</taxon>
    </lineage>
</organism>